<dbReference type="GO" id="GO:0140359">
    <property type="term" value="F:ABC-type transporter activity"/>
    <property type="evidence" value="ECO:0007669"/>
    <property type="project" value="InterPro"/>
</dbReference>
<comment type="caution">
    <text evidence="2">The sequence shown here is derived from an EMBL/GenBank/DDBJ whole genome shotgun (WGS) entry which is preliminary data.</text>
</comment>
<reference evidence="3" key="1">
    <citation type="submission" date="2016-09" db="EMBL/GenBank/DDBJ databases">
        <title>Draft genome sequence of a novel species of the family Streptococcaceae isolated from flowers.</title>
        <authorList>
            <person name="Chuah L.-O."/>
            <person name="Yap K.-P."/>
            <person name="Thong K.L."/>
            <person name="Liong M.T."/>
            <person name="Ahmad R."/>
            <person name="Rusul G."/>
        </authorList>
    </citation>
    <scope>NUCLEOTIDE SEQUENCE [LARGE SCALE GENOMIC DNA]</scope>
    <source>
        <strain evidence="3">DF1</strain>
    </source>
</reference>
<dbReference type="RefSeq" id="WP_070792838.1">
    <property type="nucleotide sequence ID" value="NZ_MKIR01000024.1"/>
</dbReference>
<keyword evidence="3" id="KW-1185">Reference proteome</keyword>
<dbReference type="PANTHER" id="PTHR43471">
    <property type="entry name" value="ABC TRANSPORTER PERMEASE"/>
    <property type="match status" value="1"/>
</dbReference>
<gene>
    <name evidence="2" type="ORF">BG261_05810</name>
</gene>
<proteinExistence type="predicted"/>
<keyword evidence="1" id="KW-0812">Transmembrane</keyword>
<dbReference type="AlphaFoldDB" id="A0A1E8GJR9"/>
<dbReference type="OrthoDB" id="2939831at2"/>
<organism evidence="2 3">
    <name type="scientific">Floricoccus tropicus</name>
    <dbReference type="NCBI Taxonomy" id="1859473"/>
    <lineage>
        <taxon>Bacteria</taxon>
        <taxon>Bacillati</taxon>
        <taxon>Bacillota</taxon>
        <taxon>Bacilli</taxon>
        <taxon>Lactobacillales</taxon>
        <taxon>Streptococcaceae</taxon>
        <taxon>Floricoccus</taxon>
    </lineage>
</organism>
<dbReference type="STRING" id="1859473.BG261_05810"/>
<feature type="transmembrane region" description="Helical" evidence="1">
    <location>
        <begin position="201"/>
        <end position="230"/>
    </location>
</feature>
<dbReference type="EMBL" id="MKIR01000024">
    <property type="protein sequence ID" value="OFI48437.1"/>
    <property type="molecule type" value="Genomic_DNA"/>
</dbReference>
<feature type="transmembrane region" description="Helical" evidence="1">
    <location>
        <begin position="12"/>
        <end position="35"/>
    </location>
</feature>
<feature type="transmembrane region" description="Helical" evidence="1">
    <location>
        <begin position="258"/>
        <end position="281"/>
    </location>
</feature>
<feature type="transmembrane region" description="Helical" evidence="1">
    <location>
        <begin position="155"/>
        <end position="180"/>
    </location>
</feature>
<feature type="transmembrane region" description="Helical" evidence="1">
    <location>
        <begin position="288"/>
        <end position="306"/>
    </location>
</feature>
<accession>A0A1E8GJR9</accession>
<name>A0A1E8GJR9_9LACT</name>
<evidence type="ECO:0000313" key="2">
    <source>
        <dbReference type="EMBL" id="OFI48437.1"/>
    </source>
</evidence>
<evidence type="ECO:0000313" key="3">
    <source>
        <dbReference type="Proteomes" id="UP000178622"/>
    </source>
</evidence>
<dbReference type="Pfam" id="PF12679">
    <property type="entry name" value="ABC2_membrane_2"/>
    <property type="match status" value="1"/>
</dbReference>
<sequence length="376" mass="43300">MFNIYKFEIKKILKTKLFIGSFVIFLLALTGIYFLNFEVSRLNDNAQQVAKSHEGDFTDEKLKQIIDDYMVKFQDERKTGKYKLENNMDVYTWFIFDNFDKSSEDRNSYVKLDQAVKSGTTLRVKDIDLKKISDLNFPKFNKPLYTSSYYGWYDLYNATSMVIMAIVIFTIILLAGIFAGDTEKNINQILLTTKYGRSKLISAKILAGFTIANGIFILANLLTYAIFLYYSSSLGWNTSIQLNFMLEVFTFPVELNQFQVYILLLLLQFTGLLVISAITILLSSLSKASFPVLAISVGLYLLPLIFDKFNKPFLTKIGNLSLVKNQSVLEFLSIQDRVFISNNFQTNLLFLMLIFLSVALLSNIFVYQKEKRSYIK</sequence>
<feature type="transmembrane region" description="Helical" evidence="1">
    <location>
        <begin position="348"/>
        <end position="367"/>
    </location>
</feature>
<keyword evidence="1" id="KW-0472">Membrane</keyword>
<keyword evidence="1" id="KW-1133">Transmembrane helix</keyword>
<evidence type="ECO:0000256" key="1">
    <source>
        <dbReference type="SAM" id="Phobius"/>
    </source>
</evidence>
<dbReference type="Proteomes" id="UP000178622">
    <property type="component" value="Unassembled WGS sequence"/>
</dbReference>
<dbReference type="GO" id="GO:0005886">
    <property type="term" value="C:plasma membrane"/>
    <property type="evidence" value="ECO:0007669"/>
    <property type="project" value="UniProtKB-SubCell"/>
</dbReference>
<evidence type="ECO:0008006" key="4">
    <source>
        <dbReference type="Google" id="ProtNLM"/>
    </source>
</evidence>
<protein>
    <recommendedName>
        <fullName evidence="4">ABC transporter permease</fullName>
    </recommendedName>
</protein>